<evidence type="ECO:0000313" key="2">
    <source>
        <dbReference type="EMBL" id="KXT68820.1"/>
    </source>
</evidence>
<dbReference type="InterPro" id="IPR025855">
    <property type="entry name" value="Replic_Relax"/>
</dbReference>
<gene>
    <name evidence="2" type="ORF">SGODD07_02020</name>
</gene>
<evidence type="ECO:0000256" key="1">
    <source>
        <dbReference type="SAM" id="MobiDB-lite"/>
    </source>
</evidence>
<reference evidence="2 3" key="1">
    <citation type="submission" date="2016-01" db="EMBL/GenBank/DDBJ databases">
        <title>Highly variable Streptococcus oralis are common among viridans streptococci isolated from primates.</title>
        <authorList>
            <person name="Denapaite D."/>
            <person name="Rieger M."/>
            <person name="Koendgen S."/>
            <person name="Brueckner R."/>
            <person name="Ochigava I."/>
            <person name="Kappeler P."/>
            <person name="Maetz-Rensing K."/>
            <person name="Leendertz F."/>
            <person name="Hakenbeck R."/>
        </authorList>
    </citation>
    <scope>NUCLEOTIDE SEQUENCE [LARGE SCALE GENOMIC DNA]</scope>
    <source>
        <strain evidence="2 3">DD07</strain>
    </source>
</reference>
<dbReference type="AlphaFoldDB" id="A0A139MYJ9"/>
<comment type="caution">
    <text evidence="2">The sequence shown here is derived from an EMBL/GenBank/DDBJ whole genome shotgun (WGS) entry which is preliminary data.</text>
</comment>
<dbReference type="PATRIC" id="fig|1302.21.peg.2231"/>
<dbReference type="EMBL" id="LQRC01000258">
    <property type="protein sequence ID" value="KXT68820.1"/>
    <property type="molecule type" value="Genomic_DNA"/>
</dbReference>
<organism evidence="2 3">
    <name type="scientific">Streptococcus gordonii</name>
    <dbReference type="NCBI Taxonomy" id="1302"/>
    <lineage>
        <taxon>Bacteria</taxon>
        <taxon>Bacillati</taxon>
        <taxon>Bacillota</taxon>
        <taxon>Bacilli</taxon>
        <taxon>Lactobacillales</taxon>
        <taxon>Streptococcaceae</taxon>
        <taxon>Streptococcus</taxon>
    </lineage>
</organism>
<feature type="region of interest" description="Disordered" evidence="1">
    <location>
        <begin position="1"/>
        <end position="24"/>
    </location>
</feature>
<dbReference type="Proteomes" id="UP000070096">
    <property type="component" value="Unassembled WGS sequence"/>
</dbReference>
<name>A0A139MYJ9_STRGN</name>
<accession>A0A139MYJ9</accession>
<dbReference type="Pfam" id="PF13814">
    <property type="entry name" value="Replic_Relax"/>
    <property type="match status" value="1"/>
</dbReference>
<sequence length="221" mass="25799">MHKAHFSSSHRFSLRPSKPSTTHRRFGANFAHDLYRISQRYVYHGGKPMTNQHFEILQFLADARLATSSQIARLFFAESPTHRSQVRRANLATKQLKEAGFIYHQSRKIGGWTKGSSSYIWSLTYKGWKKLKEVNSSISLRFRNKVDFSQNHVEHTLAITEIFVEFKELEQLGKIKLEDFQFEPKSWRYYADIGGSSLILKPDAFAKITVGEYEDFYFFVT</sequence>
<protein>
    <submittedName>
        <fullName evidence="2">Uncharacterized protein</fullName>
    </submittedName>
</protein>
<proteinExistence type="predicted"/>
<evidence type="ECO:0000313" key="3">
    <source>
        <dbReference type="Proteomes" id="UP000070096"/>
    </source>
</evidence>
<feature type="compositionally biased region" description="Polar residues" evidence="1">
    <location>
        <begin position="1"/>
        <end position="11"/>
    </location>
</feature>